<dbReference type="STRING" id="683125.SAMN05660206_10255"/>
<protein>
    <submittedName>
        <fullName evidence="4">Thiamine-phosphate pyrophosphorylase</fullName>
    </submittedName>
</protein>
<organism evidence="4 5">
    <name type="scientific">Sphingobacterium wenxiniae</name>
    <dbReference type="NCBI Taxonomy" id="683125"/>
    <lineage>
        <taxon>Bacteria</taxon>
        <taxon>Pseudomonadati</taxon>
        <taxon>Bacteroidota</taxon>
        <taxon>Sphingobacteriia</taxon>
        <taxon>Sphingobacteriales</taxon>
        <taxon>Sphingobacteriaceae</taxon>
        <taxon>Sphingobacterium</taxon>
    </lineage>
</organism>
<sequence length="196" mass="22980">MIIALTPEHNLQKEHYWLNRLLENGLEYCHIRKYQLDKKSMQNYIGEIDKSYRDRLVLHTHHDLAEEFNIHRLHIREVERQNESYTYLNGNYILSTSTHSTTDFNTLDNRWQYAFLSPIYPSISKPGYGVVQHVRDTLSHRQNHNTKLIGLGGVDASNCHHLYQMGIDGIALMGALWQNNNPLAVFLKCKKKNLSY</sequence>
<keyword evidence="5" id="KW-1185">Reference proteome</keyword>
<dbReference type="PANTHER" id="PTHR20857:SF15">
    <property type="entry name" value="THIAMINE-PHOSPHATE SYNTHASE"/>
    <property type="match status" value="1"/>
</dbReference>
<comment type="pathway">
    <text evidence="1">Cofactor biosynthesis; thiamine diphosphate biosynthesis.</text>
</comment>
<evidence type="ECO:0000256" key="1">
    <source>
        <dbReference type="ARBA" id="ARBA00004948"/>
    </source>
</evidence>
<dbReference type="PANTHER" id="PTHR20857">
    <property type="entry name" value="THIAMINE-PHOSPHATE PYROPHOSPHORYLASE"/>
    <property type="match status" value="1"/>
</dbReference>
<reference evidence="4 5" key="1">
    <citation type="submission" date="2016-10" db="EMBL/GenBank/DDBJ databases">
        <authorList>
            <person name="de Groot N.N."/>
        </authorList>
    </citation>
    <scope>NUCLEOTIDE SEQUENCE [LARGE SCALE GENOMIC DNA]</scope>
    <source>
        <strain evidence="4 5">DSM 22789</strain>
    </source>
</reference>
<dbReference type="OrthoDB" id="194683at2"/>
<accession>A0A1I6Q0E9</accession>
<dbReference type="Proteomes" id="UP000198785">
    <property type="component" value="Unassembled WGS sequence"/>
</dbReference>
<dbReference type="GO" id="GO:0009228">
    <property type="term" value="P:thiamine biosynthetic process"/>
    <property type="evidence" value="ECO:0007669"/>
    <property type="project" value="UniProtKB-KW"/>
</dbReference>
<dbReference type="RefSeq" id="WP_093363625.1">
    <property type="nucleotide sequence ID" value="NZ_FOZZ01000002.1"/>
</dbReference>
<dbReference type="InterPro" id="IPR013785">
    <property type="entry name" value="Aldolase_TIM"/>
</dbReference>
<gene>
    <name evidence="4" type="ORF">SAMN05660206_10255</name>
</gene>
<proteinExistence type="predicted"/>
<dbReference type="CDD" id="cd00564">
    <property type="entry name" value="TMP_TenI"/>
    <property type="match status" value="1"/>
</dbReference>
<dbReference type="Gene3D" id="3.20.20.70">
    <property type="entry name" value="Aldolase class I"/>
    <property type="match status" value="1"/>
</dbReference>
<evidence type="ECO:0000313" key="4">
    <source>
        <dbReference type="EMBL" id="SFS45926.1"/>
    </source>
</evidence>
<evidence type="ECO:0000259" key="3">
    <source>
        <dbReference type="Pfam" id="PF02581"/>
    </source>
</evidence>
<dbReference type="GO" id="GO:0005737">
    <property type="term" value="C:cytoplasm"/>
    <property type="evidence" value="ECO:0007669"/>
    <property type="project" value="TreeGrafter"/>
</dbReference>
<feature type="domain" description="Thiamine phosphate synthase/TenI" evidence="3">
    <location>
        <begin position="6"/>
        <end position="176"/>
    </location>
</feature>
<name>A0A1I6Q0E9_9SPHI</name>
<evidence type="ECO:0000256" key="2">
    <source>
        <dbReference type="ARBA" id="ARBA00022977"/>
    </source>
</evidence>
<dbReference type="AlphaFoldDB" id="A0A1I6Q0E9"/>
<dbReference type="SUPFAM" id="SSF51391">
    <property type="entry name" value="Thiamin phosphate synthase"/>
    <property type="match status" value="1"/>
</dbReference>
<dbReference type="EMBL" id="FOZZ01000002">
    <property type="protein sequence ID" value="SFS45926.1"/>
    <property type="molecule type" value="Genomic_DNA"/>
</dbReference>
<evidence type="ECO:0000313" key="5">
    <source>
        <dbReference type="Proteomes" id="UP000198785"/>
    </source>
</evidence>
<dbReference type="GO" id="GO:0004789">
    <property type="term" value="F:thiamine-phosphate diphosphorylase activity"/>
    <property type="evidence" value="ECO:0007669"/>
    <property type="project" value="TreeGrafter"/>
</dbReference>
<dbReference type="InterPro" id="IPR022998">
    <property type="entry name" value="ThiamineP_synth_TenI"/>
</dbReference>
<dbReference type="InterPro" id="IPR036206">
    <property type="entry name" value="ThiamineP_synth_sf"/>
</dbReference>
<dbReference type="Pfam" id="PF02581">
    <property type="entry name" value="TMP-TENI"/>
    <property type="match status" value="1"/>
</dbReference>
<keyword evidence="2" id="KW-0784">Thiamine biosynthesis</keyword>